<dbReference type="AlphaFoldDB" id="A0AB39VR43"/>
<keyword evidence="3 8" id="KW-0813">Transport</keyword>
<evidence type="ECO:0000256" key="8">
    <source>
        <dbReference type="RuleBase" id="RU363064"/>
    </source>
</evidence>
<dbReference type="PRINTS" id="PR00175">
    <property type="entry name" value="NAALASMPORT"/>
</dbReference>
<evidence type="ECO:0000256" key="7">
    <source>
        <dbReference type="ARBA" id="ARBA00023136"/>
    </source>
</evidence>
<evidence type="ECO:0000256" key="3">
    <source>
        <dbReference type="ARBA" id="ARBA00022448"/>
    </source>
</evidence>
<feature type="transmembrane region" description="Helical" evidence="8">
    <location>
        <begin position="63"/>
        <end position="86"/>
    </location>
</feature>
<feature type="transmembrane region" description="Helical" evidence="8">
    <location>
        <begin position="178"/>
        <end position="197"/>
    </location>
</feature>
<dbReference type="EMBL" id="CP165628">
    <property type="protein sequence ID" value="XDU72036.1"/>
    <property type="molecule type" value="Genomic_DNA"/>
</dbReference>
<dbReference type="NCBIfam" id="TIGR00835">
    <property type="entry name" value="agcS"/>
    <property type="match status" value="1"/>
</dbReference>
<evidence type="ECO:0000256" key="4">
    <source>
        <dbReference type="ARBA" id="ARBA00022475"/>
    </source>
</evidence>
<keyword evidence="7 8" id="KW-0472">Membrane</keyword>
<dbReference type="GO" id="GO:0005283">
    <property type="term" value="F:amino acid:sodium symporter activity"/>
    <property type="evidence" value="ECO:0007669"/>
    <property type="project" value="InterPro"/>
</dbReference>
<dbReference type="GO" id="GO:0005886">
    <property type="term" value="C:plasma membrane"/>
    <property type="evidence" value="ECO:0007669"/>
    <property type="project" value="UniProtKB-SubCell"/>
</dbReference>
<comment type="similarity">
    <text evidence="2 8">Belongs to the alanine or glycine:cation symporter (AGCS) (TC 2.A.25) family.</text>
</comment>
<organism evidence="9">
    <name type="scientific">Rouxiella sp. WC2420</name>
    <dbReference type="NCBI Taxonomy" id="3234145"/>
    <lineage>
        <taxon>Bacteria</taxon>
        <taxon>Pseudomonadati</taxon>
        <taxon>Pseudomonadota</taxon>
        <taxon>Gammaproteobacteria</taxon>
        <taxon>Enterobacterales</taxon>
        <taxon>Yersiniaceae</taxon>
        <taxon>Rouxiella</taxon>
    </lineage>
</organism>
<feature type="transmembrane region" description="Helical" evidence="8">
    <location>
        <begin position="413"/>
        <end position="437"/>
    </location>
</feature>
<dbReference type="InterPro" id="IPR001463">
    <property type="entry name" value="Na/Ala_symport"/>
</dbReference>
<dbReference type="Pfam" id="PF01235">
    <property type="entry name" value="Na_Ala_symp"/>
    <property type="match status" value="1"/>
</dbReference>
<gene>
    <name evidence="9" type="ORF">AB3G37_21415</name>
</gene>
<feature type="transmembrane region" description="Helical" evidence="8">
    <location>
        <begin position="236"/>
        <end position="260"/>
    </location>
</feature>
<dbReference type="RefSeq" id="WP_369789025.1">
    <property type="nucleotide sequence ID" value="NZ_CP165628.1"/>
</dbReference>
<evidence type="ECO:0000313" key="9">
    <source>
        <dbReference type="EMBL" id="XDU72036.1"/>
    </source>
</evidence>
<reference evidence="9" key="1">
    <citation type="submission" date="2024-07" db="EMBL/GenBank/DDBJ databases">
        <authorList>
            <person name="Biller S.J."/>
        </authorList>
    </citation>
    <scope>NUCLEOTIDE SEQUENCE</scope>
    <source>
        <strain evidence="9">WC2420</strain>
    </source>
</reference>
<evidence type="ECO:0000256" key="6">
    <source>
        <dbReference type="ARBA" id="ARBA00022989"/>
    </source>
</evidence>
<feature type="transmembrane region" description="Helical" evidence="8">
    <location>
        <begin position="92"/>
        <end position="116"/>
    </location>
</feature>
<keyword evidence="6 8" id="KW-1133">Transmembrane helix</keyword>
<feature type="transmembrane region" description="Helical" evidence="8">
    <location>
        <begin position="137"/>
        <end position="158"/>
    </location>
</feature>
<proteinExistence type="inferred from homology"/>
<keyword evidence="8" id="KW-0769">Symport</keyword>
<sequence length="479" mass="51958">MASLLNFLDDILWESILIYFLLGYGLYLTLRTRFIQFRRWPDMFFSLRRDAQTDPRGVSPWQALAVSLSGRVGVGSLLGVAMALTAGGPGAIFWMWIITLLSLPMALIENTLAQIFKTTDQRAQFRGGPAEYMSRGLGMRWMGVLFAVLMILTIGLVFNALQAKAAIHALSSAFQIDPWYTGIALSLVFAVTLFGGLKALVKISVWLAPLMSAGYLLLALWIMADNLEKLPSVFVLIFNSAFGLQEFAGGILGYGVTLALTQGIQQGLFSNEAGAGSTPHISALAATRHPVALGFSQMLGVLVDTFVVCSATAMIILSSGFLSAPTDRISGLGLLAEAITANIGPLGPEILAVFTLAFAFTTMLANYLYAENNLVFLMRGNTGWIYLLRLAMLVLLLAGCLINTPLLMQTASISLALMTIINLTALLLLSGLALKVVRDYERQRLMGRVPTFNPDNFPELKGQLQAGIWSKAVRSSEPR</sequence>
<keyword evidence="5 8" id="KW-0812">Transmembrane</keyword>
<keyword evidence="8" id="KW-0997">Cell inner membrane</keyword>
<dbReference type="Gene3D" id="1.20.1740.10">
    <property type="entry name" value="Amino acid/polyamine transporter I"/>
    <property type="match status" value="1"/>
</dbReference>
<dbReference type="PANTHER" id="PTHR30330">
    <property type="entry name" value="AGSS FAMILY TRANSPORTER, SODIUM-ALANINE"/>
    <property type="match status" value="1"/>
</dbReference>
<keyword evidence="4" id="KW-1003">Cell membrane</keyword>
<feature type="transmembrane region" description="Helical" evidence="8">
    <location>
        <begin position="350"/>
        <end position="370"/>
    </location>
</feature>
<protein>
    <submittedName>
        <fullName evidence="9">Alanine/glycine:cation symporter family protein</fullName>
    </submittedName>
</protein>
<feature type="transmembrane region" description="Helical" evidence="8">
    <location>
        <begin position="204"/>
        <end position="224"/>
    </location>
</feature>
<name>A0AB39VR43_9GAMM</name>
<evidence type="ECO:0000256" key="1">
    <source>
        <dbReference type="ARBA" id="ARBA00004651"/>
    </source>
</evidence>
<evidence type="ECO:0000256" key="2">
    <source>
        <dbReference type="ARBA" id="ARBA00009261"/>
    </source>
</evidence>
<feature type="transmembrane region" description="Helical" evidence="8">
    <location>
        <begin position="382"/>
        <end position="407"/>
    </location>
</feature>
<comment type="subcellular location">
    <subcellularLocation>
        <location evidence="8">Cell inner membrane</location>
        <topology evidence="8">Multi-pass membrane protein</topology>
    </subcellularLocation>
    <subcellularLocation>
        <location evidence="1">Cell membrane</location>
        <topology evidence="1">Multi-pass membrane protein</topology>
    </subcellularLocation>
</comment>
<dbReference type="PANTHER" id="PTHR30330:SF1">
    <property type="entry name" value="AMINO-ACID CARRIER PROTEIN ALST"/>
    <property type="match status" value="1"/>
</dbReference>
<evidence type="ECO:0000256" key="5">
    <source>
        <dbReference type="ARBA" id="ARBA00022692"/>
    </source>
</evidence>
<feature type="transmembrane region" description="Helical" evidence="8">
    <location>
        <begin position="12"/>
        <end position="30"/>
    </location>
</feature>
<accession>A0AB39VR43</accession>
<feature type="transmembrane region" description="Helical" evidence="8">
    <location>
        <begin position="298"/>
        <end position="322"/>
    </location>
</feature>